<gene>
    <name evidence="2" type="ORF">PZ740_06775</name>
</gene>
<comment type="caution">
    <text evidence="2">The sequence shown here is derived from an EMBL/GenBank/DDBJ whole genome shotgun (WGS) entry which is preliminary data.</text>
</comment>
<feature type="compositionally biased region" description="Basic residues" evidence="1">
    <location>
        <begin position="118"/>
        <end position="132"/>
    </location>
</feature>
<dbReference type="RefSeq" id="WP_327788501.1">
    <property type="nucleotide sequence ID" value="NZ_JARGEQ010000066.1"/>
</dbReference>
<dbReference type="Proteomes" id="UP001301140">
    <property type="component" value="Unassembled WGS sequence"/>
</dbReference>
<dbReference type="EMBL" id="JARGEQ010000066">
    <property type="protein sequence ID" value="MDF1586083.1"/>
    <property type="molecule type" value="Genomic_DNA"/>
</dbReference>
<feature type="region of interest" description="Disordered" evidence="1">
    <location>
        <begin position="108"/>
        <end position="141"/>
    </location>
</feature>
<evidence type="ECO:0000313" key="2">
    <source>
        <dbReference type="EMBL" id="MDF1586083.1"/>
    </source>
</evidence>
<protein>
    <submittedName>
        <fullName evidence="2">Uncharacterized protein</fullName>
    </submittedName>
</protein>
<sequence>MDYKAVRKHIAEMKKEVVLLKKDTFFKTNDVAKEYVRTFDMTYKAAQTVLKAPKGDFVTLSKETKLETLYEELKGWYTGLAVLASSQKESDNLKKDTLVNSSTVKKDTEIKNSNTSGKGRKSKKVTKIKRGGKREGAGRKSIGVKKHMALTMPQDMWNEIDNLIQRDKIGSYSEFFRILVADMKKNT</sequence>
<reference evidence="2 3" key="1">
    <citation type="submission" date="2023-03" db="EMBL/GenBank/DDBJ databases">
        <title>YIM 152171 draft genome.</title>
        <authorList>
            <person name="Yang Z."/>
        </authorList>
    </citation>
    <scope>NUCLEOTIDE SEQUENCE [LARGE SCALE GENOMIC DNA]</scope>
    <source>
        <strain evidence="2 3">YIM 152171</strain>
    </source>
</reference>
<evidence type="ECO:0000313" key="3">
    <source>
        <dbReference type="Proteomes" id="UP001301140"/>
    </source>
</evidence>
<dbReference type="AlphaFoldDB" id="A0AAP3UYM5"/>
<evidence type="ECO:0000256" key="1">
    <source>
        <dbReference type="SAM" id="MobiDB-lite"/>
    </source>
</evidence>
<organism evidence="2 3">
    <name type="scientific">Marinimicrococcus flavescens</name>
    <dbReference type="NCBI Taxonomy" id="3031815"/>
    <lineage>
        <taxon>Bacteria</taxon>
        <taxon>Pseudomonadati</taxon>
        <taxon>Pseudomonadota</taxon>
        <taxon>Alphaproteobacteria</taxon>
        <taxon>Geminicoccales</taxon>
        <taxon>Geminicoccaceae</taxon>
        <taxon>Marinimicrococcus</taxon>
    </lineage>
</organism>
<keyword evidence="3" id="KW-1185">Reference proteome</keyword>
<name>A0AAP3UYM5_9PROT</name>
<accession>A0AAP3UYM5</accession>
<proteinExistence type="predicted"/>